<dbReference type="GO" id="GO:0007165">
    <property type="term" value="P:signal transduction"/>
    <property type="evidence" value="ECO:0007669"/>
    <property type="project" value="UniProtKB-KW"/>
</dbReference>
<evidence type="ECO:0000313" key="12">
    <source>
        <dbReference type="RefSeq" id="XP_025075144.1"/>
    </source>
</evidence>
<evidence type="ECO:0000256" key="4">
    <source>
        <dbReference type="ARBA" id="ARBA00022692"/>
    </source>
</evidence>
<proteinExistence type="predicted"/>
<evidence type="ECO:0000256" key="10">
    <source>
        <dbReference type="SAM" id="Phobius"/>
    </source>
</evidence>
<evidence type="ECO:0000256" key="1">
    <source>
        <dbReference type="ARBA" id="ARBA00004651"/>
    </source>
</evidence>
<evidence type="ECO:0000313" key="11">
    <source>
        <dbReference type="Proteomes" id="UP000504615"/>
    </source>
</evidence>
<feature type="transmembrane region" description="Helical" evidence="10">
    <location>
        <begin position="69"/>
        <end position="90"/>
    </location>
</feature>
<evidence type="ECO:0000256" key="3">
    <source>
        <dbReference type="ARBA" id="ARBA00022606"/>
    </source>
</evidence>
<keyword evidence="8" id="KW-0675">Receptor</keyword>
<dbReference type="AlphaFoldDB" id="A0A8N1S8D6"/>
<evidence type="ECO:0000256" key="9">
    <source>
        <dbReference type="ARBA" id="ARBA00023224"/>
    </source>
</evidence>
<keyword evidence="3" id="KW-0716">Sensory transduction</keyword>
<name>A0A8N1S8D6_9HYME</name>
<organism evidence="11 12">
    <name type="scientific">Pogonomyrmex barbatus</name>
    <name type="common">red harvester ant</name>
    <dbReference type="NCBI Taxonomy" id="144034"/>
    <lineage>
        <taxon>Eukaryota</taxon>
        <taxon>Metazoa</taxon>
        <taxon>Ecdysozoa</taxon>
        <taxon>Arthropoda</taxon>
        <taxon>Hexapoda</taxon>
        <taxon>Insecta</taxon>
        <taxon>Pterygota</taxon>
        <taxon>Neoptera</taxon>
        <taxon>Endopterygota</taxon>
        <taxon>Hymenoptera</taxon>
        <taxon>Apocrita</taxon>
        <taxon>Aculeata</taxon>
        <taxon>Formicoidea</taxon>
        <taxon>Formicidae</taxon>
        <taxon>Myrmicinae</taxon>
        <taxon>Pogonomyrmex</taxon>
    </lineage>
</organism>
<dbReference type="Proteomes" id="UP000504615">
    <property type="component" value="Unplaced"/>
</dbReference>
<keyword evidence="9" id="KW-0807">Transducer</keyword>
<evidence type="ECO:0000256" key="7">
    <source>
        <dbReference type="ARBA" id="ARBA00023136"/>
    </source>
</evidence>
<dbReference type="GeneID" id="112552918"/>
<dbReference type="PANTHER" id="PTHR21137:SF35">
    <property type="entry name" value="ODORANT RECEPTOR 19A-RELATED"/>
    <property type="match status" value="1"/>
</dbReference>
<dbReference type="OrthoDB" id="7696577at2759"/>
<keyword evidence="11" id="KW-1185">Reference proteome</keyword>
<keyword evidence="5" id="KW-0552">Olfaction</keyword>
<dbReference type="GO" id="GO:0005549">
    <property type="term" value="F:odorant binding"/>
    <property type="evidence" value="ECO:0007669"/>
    <property type="project" value="InterPro"/>
</dbReference>
<feature type="transmembrane region" description="Helical" evidence="10">
    <location>
        <begin position="12"/>
        <end position="30"/>
    </location>
</feature>
<dbReference type="RefSeq" id="XP_025075144.1">
    <property type="nucleotide sequence ID" value="XM_025219359.1"/>
</dbReference>
<dbReference type="Pfam" id="PF02949">
    <property type="entry name" value="7tm_6"/>
    <property type="match status" value="2"/>
</dbReference>
<dbReference type="GO" id="GO:0005886">
    <property type="term" value="C:plasma membrane"/>
    <property type="evidence" value="ECO:0007669"/>
    <property type="project" value="UniProtKB-SubCell"/>
</dbReference>
<keyword evidence="7 10" id="KW-0472">Membrane</keyword>
<evidence type="ECO:0000256" key="6">
    <source>
        <dbReference type="ARBA" id="ARBA00022989"/>
    </source>
</evidence>
<gene>
    <name evidence="12" type="primary">LOC112552918</name>
</gene>
<dbReference type="PANTHER" id="PTHR21137">
    <property type="entry name" value="ODORANT RECEPTOR"/>
    <property type="match status" value="1"/>
</dbReference>
<accession>A0A8N1S8D6</accession>
<dbReference type="InterPro" id="IPR004117">
    <property type="entry name" value="7tm6_olfct_rcpt"/>
</dbReference>
<evidence type="ECO:0000256" key="5">
    <source>
        <dbReference type="ARBA" id="ARBA00022725"/>
    </source>
</evidence>
<dbReference type="GO" id="GO:0004984">
    <property type="term" value="F:olfactory receptor activity"/>
    <property type="evidence" value="ECO:0007669"/>
    <property type="project" value="InterPro"/>
</dbReference>
<protein>
    <submittedName>
        <fullName evidence="12">Uncharacterized protein LOC112552918</fullName>
    </submittedName>
</protein>
<sequence length="285" mass="32788">MEYDLDFILADLSFAIPSLAYFLKYSTFYIQSHKQIRQLMEYIRNDWNALQNEQEINIIRKYAVSAKRYMYAFVGVSYPGTIGFLLISLLPDILDIIVPLNESRTRHLPFMVEYFLNEQKYFYLLFLHIAVTVILGITTVIATEALMLAYVYHICGMFKVIRPETIESLVYMRALLHDRFKKSECKVKHGKKREAYLALDVVEGEHAIGVSALSLDRSATLAGYISQWYEAPLHAQKLLLFMMQQSIKGTAMSVGGIFVPSLEGFATVINFFDMFLPVCQSHILQ</sequence>
<keyword evidence="6 10" id="KW-1133">Transmembrane helix</keyword>
<feature type="transmembrane region" description="Helical" evidence="10">
    <location>
        <begin position="121"/>
        <end position="152"/>
    </location>
</feature>
<keyword evidence="2" id="KW-1003">Cell membrane</keyword>
<evidence type="ECO:0000256" key="2">
    <source>
        <dbReference type="ARBA" id="ARBA00022475"/>
    </source>
</evidence>
<comment type="subcellular location">
    <subcellularLocation>
        <location evidence="1">Cell membrane</location>
        <topology evidence="1">Multi-pass membrane protein</topology>
    </subcellularLocation>
</comment>
<evidence type="ECO:0000256" key="8">
    <source>
        <dbReference type="ARBA" id="ARBA00023170"/>
    </source>
</evidence>
<keyword evidence="4 10" id="KW-0812">Transmembrane</keyword>
<reference evidence="12" key="1">
    <citation type="submission" date="2025-08" db="UniProtKB">
        <authorList>
            <consortium name="RefSeq"/>
        </authorList>
    </citation>
    <scope>IDENTIFICATION</scope>
</reference>